<accession>A0ABP1QAU3</accession>
<reference evidence="2 3" key="1">
    <citation type="submission" date="2024-08" db="EMBL/GenBank/DDBJ databases">
        <authorList>
            <person name="Cucini C."/>
            <person name="Frati F."/>
        </authorList>
    </citation>
    <scope>NUCLEOTIDE SEQUENCE [LARGE SCALE GENOMIC DNA]</scope>
</reference>
<keyword evidence="1" id="KW-0472">Membrane</keyword>
<name>A0ABP1QAU3_9HEXA</name>
<sequence length="179" mass="20328">MNRTSVATFFCQRVSIFLHCCYSPEGDPPCRTLFSPYFRPDDNDYQYHNAYGGRPDIRGVSTTTTPYPTSSRSGQLKNASAENLDWWVRSVLLPTAMLLIAICFILGVILVVKSYMLTSIKQNLATAIRRRRQTGHAPDNQYINPAEMRTSRPFSDRKSFPPPEVLLAARERASQIYTV</sequence>
<organism evidence="2 3">
    <name type="scientific">Orchesella dallaii</name>
    <dbReference type="NCBI Taxonomy" id="48710"/>
    <lineage>
        <taxon>Eukaryota</taxon>
        <taxon>Metazoa</taxon>
        <taxon>Ecdysozoa</taxon>
        <taxon>Arthropoda</taxon>
        <taxon>Hexapoda</taxon>
        <taxon>Collembola</taxon>
        <taxon>Entomobryomorpha</taxon>
        <taxon>Entomobryoidea</taxon>
        <taxon>Orchesellidae</taxon>
        <taxon>Orchesellinae</taxon>
        <taxon>Orchesella</taxon>
    </lineage>
</organism>
<keyword evidence="1" id="KW-0812">Transmembrane</keyword>
<proteinExistence type="predicted"/>
<keyword evidence="3" id="KW-1185">Reference proteome</keyword>
<comment type="caution">
    <text evidence="2">The sequence shown here is derived from an EMBL/GenBank/DDBJ whole genome shotgun (WGS) entry which is preliminary data.</text>
</comment>
<evidence type="ECO:0000313" key="2">
    <source>
        <dbReference type="EMBL" id="CAL8088723.1"/>
    </source>
</evidence>
<evidence type="ECO:0000256" key="1">
    <source>
        <dbReference type="SAM" id="Phobius"/>
    </source>
</evidence>
<dbReference type="Proteomes" id="UP001642540">
    <property type="component" value="Unassembled WGS sequence"/>
</dbReference>
<protein>
    <submittedName>
        <fullName evidence="2">Uncharacterized protein</fullName>
    </submittedName>
</protein>
<dbReference type="EMBL" id="CAXLJM020000023">
    <property type="protein sequence ID" value="CAL8088723.1"/>
    <property type="molecule type" value="Genomic_DNA"/>
</dbReference>
<evidence type="ECO:0000313" key="3">
    <source>
        <dbReference type="Proteomes" id="UP001642540"/>
    </source>
</evidence>
<keyword evidence="1" id="KW-1133">Transmembrane helix</keyword>
<gene>
    <name evidence="2" type="ORF">ODALV1_LOCUS7143</name>
</gene>
<feature type="transmembrane region" description="Helical" evidence="1">
    <location>
        <begin position="91"/>
        <end position="112"/>
    </location>
</feature>